<dbReference type="SUPFAM" id="SSF51338">
    <property type="entry name" value="Composite domain of metallo-dependent hydrolases"/>
    <property type="match status" value="1"/>
</dbReference>
<sequence>MWCKADGPAQPEQEMTATRQTLFIGGLVFDGLGKMRRDHGVLVDGKGVARVAPAAEFEGYAGIRVDTTGMTLMPSLADCHVHLVYTGGADPNAHLSKQGPAQITLTALENAQASLRGGVTALRDCGGKDYLEFGVRDAIARGIFPGPTIKASGRIICMTGGHGNRIGRVADGCDDVIKAVREQVHAGCDLVKIMATGGVMTPGVSPMDAHYSFDELKAGVHEAKRFRKSTASHAQGTQGILNAVRAGIDSIEHGIFMDEDCLREMLDAETYLVPTIAAVRNIIANADNGIPAYAVEKARAVEQRHRESFQMYYKAGGRIAMGTDAGTPFNLHGDNAMELAFMVEFGMTPVDALIAGTSRGHDLMGLADHGVIAEGKVADLLLVQGDPTEDILKAADKRFHVAVLRNGELAAGALPF</sequence>
<protein>
    <recommendedName>
        <fullName evidence="1">Amidohydrolase-related domain-containing protein</fullName>
    </recommendedName>
</protein>
<dbReference type="InterPro" id="IPR006680">
    <property type="entry name" value="Amidohydro-rel"/>
</dbReference>
<evidence type="ECO:0000313" key="3">
    <source>
        <dbReference type="Proteomes" id="UP000494105"/>
    </source>
</evidence>
<feature type="domain" description="Amidohydrolase-related" evidence="1">
    <location>
        <begin position="71"/>
        <end position="408"/>
    </location>
</feature>
<dbReference type="PANTHER" id="PTHR43135:SF3">
    <property type="entry name" value="ALPHA-D-RIBOSE 1-METHYLPHOSPHONATE 5-TRIPHOSPHATE DIPHOSPHATASE"/>
    <property type="match status" value="1"/>
</dbReference>
<dbReference type="InterPro" id="IPR051781">
    <property type="entry name" value="Metallo-dep_Hydrolase"/>
</dbReference>
<dbReference type="Proteomes" id="UP000494105">
    <property type="component" value="Unassembled WGS sequence"/>
</dbReference>
<reference evidence="2 3" key="1">
    <citation type="submission" date="2020-04" db="EMBL/GenBank/DDBJ databases">
        <authorList>
            <person name="De Canck E."/>
        </authorList>
    </citation>
    <scope>NUCLEOTIDE SEQUENCE [LARGE SCALE GENOMIC DNA]</scope>
    <source>
        <strain evidence="2 3">LMG 1861</strain>
    </source>
</reference>
<organism evidence="2 3">
    <name type="scientific">Achromobacter piechaudii</name>
    <dbReference type="NCBI Taxonomy" id="72556"/>
    <lineage>
        <taxon>Bacteria</taxon>
        <taxon>Pseudomonadati</taxon>
        <taxon>Pseudomonadota</taxon>
        <taxon>Betaproteobacteria</taxon>
        <taxon>Burkholderiales</taxon>
        <taxon>Alcaligenaceae</taxon>
        <taxon>Achromobacter</taxon>
    </lineage>
</organism>
<accession>A0A6S7CIB9</accession>
<dbReference type="CDD" id="cd01299">
    <property type="entry name" value="Met_dep_hydrolase_A"/>
    <property type="match status" value="1"/>
</dbReference>
<gene>
    <name evidence="2" type="ORF">LMG1861_01607</name>
</gene>
<dbReference type="InterPro" id="IPR032466">
    <property type="entry name" value="Metal_Hydrolase"/>
</dbReference>
<dbReference type="EMBL" id="CADILD010000001">
    <property type="protein sequence ID" value="CAB3847142.1"/>
    <property type="molecule type" value="Genomic_DNA"/>
</dbReference>
<dbReference type="InterPro" id="IPR011059">
    <property type="entry name" value="Metal-dep_hydrolase_composite"/>
</dbReference>
<proteinExistence type="predicted"/>
<dbReference type="SUPFAM" id="SSF51556">
    <property type="entry name" value="Metallo-dependent hydrolases"/>
    <property type="match status" value="1"/>
</dbReference>
<dbReference type="Pfam" id="PF01979">
    <property type="entry name" value="Amidohydro_1"/>
    <property type="match status" value="1"/>
</dbReference>
<dbReference type="AlphaFoldDB" id="A0A6S7CIB9"/>
<evidence type="ECO:0000313" key="2">
    <source>
        <dbReference type="EMBL" id="CAB3847142.1"/>
    </source>
</evidence>
<name>A0A6S7CIB9_9BURK</name>
<evidence type="ECO:0000259" key="1">
    <source>
        <dbReference type="Pfam" id="PF01979"/>
    </source>
</evidence>
<dbReference type="PANTHER" id="PTHR43135">
    <property type="entry name" value="ALPHA-D-RIBOSE 1-METHYLPHOSPHONATE 5-TRIPHOSPHATE DIPHOSPHATASE"/>
    <property type="match status" value="1"/>
</dbReference>
<dbReference type="Gene3D" id="2.30.40.10">
    <property type="entry name" value="Urease, subunit C, domain 1"/>
    <property type="match status" value="1"/>
</dbReference>
<dbReference type="Gene3D" id="3.20.20.140">
    <property type="entry name" value="Metal-dependent hydrolases"/>
    <property type="match status" value="1"/>
</dbReference>
<dbReference type="GO" id="GO:0016810">
    <property type="term" value="F:hydrolase activity, acting on carbon-nitrogen (but not peptide) bonds"/>
    <property type="evidence" value="ECO:0007669"/>
    <property type="project" value="InterPro"/>
</dbReference>
<dbReference type="InterPro" id="IPR057744">
    <property type="entry name" value="OTAase-like"/>
</dbReference>